<dbReference type="Proteomes" id="UP000304148">
    <property type="component" value="Chromosome"/>
</dbReference>
<evidence type="ECO:0000256" key="2">
    <source>
        <dbReference type="SAM" id="SignalP"/>
    </source>
</evidence>
<feature type="chain" id="PRO_5016871431" evidence="2">
    <location>
        <begin position="23"/>
        <end position="278"/>
    </location>
</feature>
<proteinExistence type="predicted"/>
<keyword evidence="1" id="KW-1133">Transmembrane helix</keyword>
<organism evidence="3 4">
    <name type="scientific">Paenibacillus alvei</name>
    <name type="common">Bacillus alvei</name>
    <dbReference type="NCBI Taxonomy" id="44250"/>
    <lineage>
        <taxon>Bacteria</taxon>
        <taxon>Bacillati</taxon>
        <taxon>Bacillota</taxon>
        <taxon>Bacilli</taxon>
        <taxon>Bacillales</taxon>
        <taxon>Paenibacillaceae</taxon>
        <taxon>Paenibacillus</taxon>
    </lineage>
</organism>
<feature type="signal peptide" evidence="2">
    <location>
        <begin position="1"/>
        <end position="22"/>
    </location>
</feature>
<dbReference type="RefSeq" id="WP_138186447.1">
    <property type="nucleotide sequence ID" value="NZ_LS992241.1"/>
</dbReference>
<evidence type="ECO:0000256" key="1">
    <source>
        <dbReference type="SAM" id="Phobius"/>
    </source>
</evidence>
<dbReference type="EMBL" id="LS992241">
    <property type="protein sequence ID" value="SYX84564.1"/>
    <property type="molecule type" value="Genomic_DNA"/>
</dbReference>
<reference evidence="4" key="1">
    <citation type="submission" date="2018-08" db="EMBL/GenBank/DDBJ databases">
        <authorList>
            <person name="Chevrot R."/>
        </authorList>
    </citation>
    <scope>NUCLEOTIDE SEQUENCE [LARGE SCALE GENOMIC DNA]</scope>
</reference>
<evidence type="ECO:0000313" key="4">
    <source>
        <dbReference type="Proteomes" id="UP000304148"/>
    </source>
</evidence>
<keyword evidence="1" id="KW-0812">Transmembrane</keyword>
<sequence>MRAVLIVLCMLGLLGLPDSTYAGSRLAAEPLQTASEKWKQLDQYAEQIYRASVAGEIEKIQQAVQAMGKLFTETTFYDATSVEGVRALSDAIVQVKRILPSIQLKQKELMSATARLRLATDALTNPKQPMWLQYEQVLRDDMSRLLATDKKGEWIPYANRWLEHIDRIRPAATIQRDVQTIEMMESLSQLIRESIMGKHSPKEANQALNKYGDTVLIQLFGSSKANPTLGPLAYTPMPFQWIFMLAFIVCMMLAYVGFRKYRYEQYAIRPGNFRNSKR</sequence>
<gene>
    <name evidence="3" type="ORF">PBLR_12986</name>
</gene>
<dbReference type="AlphaFoldDB" id="A0A383RDM5"/>
<dbReference type="InterPro" id="IPR014231">
    <property type="entry name" value="Spore_YpjB"/>
</dbReference>
<feature type="transmembrane region" description="Helical" evidence="1">
    <location>
        <begin position="239"/>
        <end position="258"/>
    </location>
</feature>
<keyword evidence="2" id="KW-0732">Signal</keyword>
<protein>
    <submittedName>
        <fullName evidence="3">Sporulation protein</fullName>
    </submittedName>
</protein>
<evidence type="ECO:0000313" key="3">
    <source>
        <dbReference type="EMBL" id="SYX84564.1"/>
    </source>
</evidence>
<accession>A0A383RDM5</accession>
<keyword evidence="1" id="KW-0472">Membrane</keyword>
<name>A0A383RDM5_PAEAL</name>
<dbReference type="Pfam" id="PF09577">
    <property type="entry name" value="Spore_YpjB"/>
    <property type="match status" value="1"/>
</dbReference>